<evidence type="ECO:0000256" key="1">
    <source>
        <dbReference type="ARBA" id="ARBA00005395"/>
    </source>
</evidence>
<evidence type="ECO:0000313" key="7">
    <source>
        <dbReference type="EMBL" id="MDX8150543.1"/>
    </source>
</evidence>
<feature type="region of interest" description="Disordered" evidence="5">
    <location>
        <begin position="1"/>
        <end position="20"/>
    </location>
</feature>
<proteinExistence type="inferred from homology"/>
<dbReference type="InterPro" id="IPR006464">
    <property type="entry name" value="AcTrfase_RimI/Ard1"/>
</dbReference>
<sequence length="228" mass="24578">MSPLVPSPIPDPRERRGTQRGTAVQRLAFADLPQVLAIERRSYRAPWSLAMFVLETAKPGGLSIVARSFSTGATPGPPTGGLVGYAIVSRYDDAFHVMNVCVDPNRRREGIARALLLHVIEAAGGEQARLTLEVRPSNRGARGLYDELGFVAVGTRRNYYRDDGEDALIMWRTPATLQGRLDDIPGAEGPVPDLAGPRHGRAPGVPGSKGPVPPDVVPPLPERGGRRR</sequence>
<dbReference type="PANTHER" id="PTHR43420:SF44">
    <property type="entry name" value="ACETYLTRANSFERASE YPEA"/>
    <property type="match status" value="1"/>
</dbReference>
<gene>
    <name evidence="7" type="primary">rimI</name>
    <name evidence="7" type="ORF">SK069_02975</name>
</gene>
<dbReference type="PANTHER" id="PTHR43420">
    <property type="entry name" value="ACETYLTRANSFERASE"/>
    <property type="match status" value="1"/>
</dbReference>
<dbReference type="GO" id="GO:0005840">
    <property type="term" value="C:ribosome"/>
    <property type="evidence" value="ECO:0007669"/>
    <property type="project" value="UniProtKB-KW"/>
</dbReference>
<dbReference type="GO" id="GO:0008999">
    <property type="term" value="F:protein-N-terminal-alanine acetyltransferase activity"/>
    <property type="evidence" value="ECO:0007669"/>
    <property type="project" value="UniProtKB-EC"/>
</dbReference>
<dbReference type="NCBIfam" id="TIGR01575">
    <property type="entry name" value="rimI"/>
    <property type="match status" value="1"/>
</dbReference>
<dbReference type="Proteomes" id="UP001277761">
    <property type="component" value="Unassembled WGS sequence"/>
</dbReference>
<feature type="compositionally biased region" description="Pro residues" evidence="5">
    <location>
        <begin position="1"/>
        <end position="10"/>
    </location>
</feature>
<dbReference type="InterPro" id="IPR016181">
    <property type="entry name" value="Acyl_CoA_acyltransferase"/>
</dbReference>
<dbReference type="Pfam" id="PF00583">
    <property type="entry name" value="Acetyltransf_1"/>
    <property type="match status" value="1"/>
</dbReference>
<name>A0ABU4VHZ9_9ACTN</name>
<dbReference type="SUPFAM" id="SSF55729">
    <property type="entry name" value="Acyl-CoA N-acyltransferases (Nat)"/>
    <property type="match status" value="1"/>
</dbReference>
<dbReference type="CDD" id="cd04301">
    <property type="entry name" value="NAT_SF"/>
    <property type="match status" value="1"/>
</dbReference>
<feature type="compositionally biased region" description="Pro residues" evidence="5">
    <location>
        <begin position="211"/>
        <end position="221"/>
    </location>
</feature>
<keyword evidence="4 7" id="KW-0012">Acyltransferase</keyword>
<evidence type="ECO:0000256" key="5">
    <source>
        <dbReference type="SAM" id="MobiDB-lite"/>
    </source>
</evidence>
<dbReference type="PROSITE" id="PS51186">
    <property type="entry name" value="GNAT"/>
    <property type="match status" value="1"/>
</dbReference>
<keyword evidence="7" id="KW-0689">Ribosomal protein</keyword>
<organism evidence="7 8">
    <name type="scientific">Patulibacter brassicae</name>
    <dbReference type="NCBI Taxonomy" id="1705717"/>
    <lineage>
        <taxon>Bacteria</taxon>
        <taxon>Bacillati</taxon>
        <taxon>Actinomycetota</taxon>
        <taxon>Thermoleophilia</taxon>
        <taxon>Solirubrobacterales</taxon>
        <taxon>Patulibacteraceae</taxon>
        <taxon>Patulibacter</taxon>
    </lineage>
</organism>
<evidence type="ECO:0000256" key="3">
    <source>
        <dbReference type="ARBA" id="ARBA00022679"/>
    </source>
</evidence>
<keyword evidence="7" id="KW-0687">Ribonucleoprotein</keyword>
<dbReference type="InterPro" id="IPR000182">
    <property type="entry name" value="GNAT_dom"/>
</dbReference>
<comment type="caution">
    <text evidence="7">The sequence shown here is derived from an EMBL/GenBank/DDBJ whole genome shotgun (WGS) entry which is preliminary data.</text>
</comment>
<comment type="similarity">
    <text evidence="1">Belongs to the acetyltransferase family. RimI subfamily.</text>
</comment>
<dbReference type="EC" id="2.3.1.266" evidence="7"/>
<dbReference type="EMBL" id="JAXAVX010000001">
    <property type="protein sequence ID" value="MDX8150543.1"/>
    <property type="molecule type" value="Genomic_DNA"/>
</dbReference>
<dbReference type="RefSeq" id="WP_319952689.1">
    <property type="nucleotide sequence ID" value="NZ_JAXAVX010000001.1"/>
</dbReference>
<evidence type="ECO:0000256" key="2">
    <source>
        <dbReference type="ARBA" id="ARBA00022490"/>
    </source>
</evidence>
<feature type="region of interest" description="Disordered" evidence="5">
    <location>
        <begin position="180"/>
        <end position="228"/>
    </location>
</feature>
<keyword evidence="2" id="KW-0963">Cytoplasm</keyword>
<accession>A0ABU4VHZ9</accession>
<reference evidence="7 8" key="1">
    <citation type="submission" date="2023-11" db="EMBL/GenBank/DDBJ databases">
        <authorList>
            <person name="Xu M."/>
            <person name="Jiang T."/>
        </authorList>
    </citation>
    <scope>NUCLEOTIDE SEQUENCE [LARGE SCALE GENOMIC DNA]</scope>
    <source>
        <strain evidence="7 8">SD</strain>
    </source>
</reference>
<keyword evidence="8" id="KW-1185">Reference proteome</keyword>
<keyword evidence="3 7" id="KW-0808">Transferase</keyword>
<protein>
    <submittedName>
        <fullName evidence="7">Ribosomal protein S18-alanine N-acetyltransferase</fullName>
        <ecNumber evidence="7">2.3.1.266</ecNumber>
    </submittedName>
</protein>
<evidence type="ECO:0000313" key="8">
    <source>
        <dbReference type="Proteomes" id="UP001277761"/>
    </source>
</evidence>
<evidence type="ECO:0000259" key="6">
    <source>
        <dbReference type="PROSITE" id="PS51186"/>
    </source>
</evidence>
<evidence type="ECO:0000256" key="4">
    <source>
        <dbReference type="ARBA" id="ARBA00023315"/>
    </source>
</evidence>
<feature type="domain" description="N-acetyltransferase" evidence="6">
    <location>
        <begin position="22"/>
        <end position="175"/>
    </location>
</feature>
<dbReference type="InterPro" id="IPR050680">
    <property type="entry name" value="YpeA/RimI_acetyltransf"/>
</dbReference>
<dbReference type="Gene3D" id="3.40.630.30">
    <property type="match status" value="1"/>
</dbReference>